<sequence length="103" mass="11547">MNLREQLGNVKLSDADKFKTTSTSWTSSDERTFCLKCHNNTTEIYGKTGTFNTKDATGTLISAIRQGIHKLAPTAMAVHLEQQLKRHMHQKFKKALVQAQAQA</sequence>
<dbReference type="Proteomes" id="UP001523262">
    <property type="component" value="Unassembled WGS sequence"/>
</dbReference>
<keyword evidence="2" id="KW-1185">Reference proteome</keyword>
<comment type="caution">
    <text evidence="1">The sequence shown here is derived from an EMBL/GenBank/DDBJ whole genome shotgun (WGS) entry which is preliminary data.</text>
</comment>
<dbReference type="EMBL" id="JAMQCR010000003">
    <property type="protein sequence ID" value="MCM2536060.1"/>
    <property type="molecule type" value="Genomic_DNA"/>
</dbReference>
<proteinExistence type="predicted"/>
<evidence type="ECO:0000313" key="1">
    <source>
        <dbReference type="EMBL" id="MCM2536060.1"/>
    </source>
</evidence>
<accession>A0ABT0WJ76</accession>
<organism evidence="1 2">
    <name type="scientific">Neobacillus pocheonensis</name>
    <dbReference type="NCBI Taxonomy" id="363869"/>
    <lineage>
        <taxon>Bacteria</taxon>
        <taxon>Bacillati</taxon>
        <taxon>Bacillota</taxon>
        <taxon>Bacilli</taxon>
        <taxon>Bacillales</taxon>
        <taxon>Bacillaceae</taxon>
        <taxon>Neobacillus</taxon>
    </lineage>
</organism>
<name>A0ABT0WJ76_9BACI</name>
<evidence type="ECO:0008006" key="3">
    <source>
        <dbReference type="Google" id="ProtNLM"/>
    </source>
</evidence>
<evidence type="ECO:0000313" key="2">
    <source>
        <dbReference type="Proteomes" id="UP001523262"/>
    </source>
</evidence>
<gene>
    <name evidence="1" type="ORF">NDK43_31900</name>
</gene>
<protein>
    <recommendedName>
        <fullName evidence="3">Cytochrome c domain-containing protein</fullName>
    </recommendedName>
</protein>
<reference evidence="1 2" key="1">
    <citation type="submission" date="2022-06" db="EMBL/GenBank/DDBJ databases">
        <authorList>
            <person name="Jeon C.O."/>
        </authorList>
    </citation>
    <scope>NUCLEOTIDE SEQUENCE [LARGE SCALE GENOMIC DNA]</scope>
    <source>
        <strain evidence="1 2">KCTC 13943</strain>
    </source>
</reference>